<keyword evidence="2" id="KW-1185">Reference proteome</keyword>
<organism evidence="1 2">
    <name type="scientific">Ganoderma sinense ZZ0214-1</name>
    <dbReference type="NCBI Taxonomy" id="1077348"/>
    <lineage>
        <taxon>Eukaryota</taxon>
        <taxon>Fungi</taxon>
        <taxon>Dikarya</taxon>
        <taxon>Basidiomycota</taxon>
        <taxon>Agaricomycotina</taxon>
        <taxon>Agaricomycetes</taxon>
        <taxon>Polyporales</taxon>
        <taxon>Polyporaceae</taxon>
        <taxon>Ganoderma</taxon>
    </lineage>
</organism>
<dbReference type="STRING" id="1077348.A0A2G8S527"/>
<evidence type="ECO:0000313" key="1">
    <source>
        <dbReference type="EMBL" id="PIL28834.1"/>
    </source>
</evidence>
<protein>
    <submittedName>
        <fullName evidence="1">Uncharacterized protein</fullName>
    </submittedName>
</protein>
<name>A0A2G8S527_9APHY</name>
<dbReference type="AlphaFoldDB" id="A0A2G8S527"/>
<dbReference type="OrthoDB" id="2729416at2759"/>
<proteinExistence type="predicted"/>
<gene>
    <name evidence="1" type="ORF">GSI_08879</name>
</gene>
<sequence length="222" mass="25861">MSQPIPPGADPRMFWNGQYLLEDDPENPLSYSKAAQEAQRAKWLKLVENRPPLKKLPREMIAKDGSKPPLYYHYGIPFTDQYMFEYAKRHHIALKLSPETSKYFDGSPVLDYSKLTPEQEQDAELMSQLRGAAGLLAVEHIQERCNITLHIARPFSLEWDGMVSLFSNFNFHDRYSRLIGSPERFKRIVAKLKEAMYEGGQENDIEWWYEWDNPVGVFTSLE</sequence>
<accession>A0A2G8S527</accession>
<comment type="caution">
    <text evidence="1">The sequence shown here is derived from an EMBL/GenBank/DDBJ whole genome shotgun (WGS) entry which is preliminary data.</text>
</comment>
<evidence type="ECO:0000313" key="2">
    <source>
        <dbReference type="Proteomes" id="UP000230002"/>
    </source>
</evidence>
<dbReference type="EMBL" id="AYKW01000023">
    <property type="protein sequence ID" value="PIL28834.1"/>
    <property type="molecule type" value="Genomic_DNA"/>
</dbReference>
<reference evidence="1 2" key="1">
    <citation type="journal article" date="2015" name="Sci. Rep.">
        <title>Chromosome-level genome map provides insights into diverse defense mechanisms in the medicinal fungus Ganoderma sinense.</title>
        <authorList>
            <person name="Zhu Y."/>
            <person name="Xu J."/>
            <person name="Sun C."/>
            <person name="Zhou S."/>
            <person name="Xu H."/>
            <person name="Nelson D.R."/>
            <person name="Qian J."/>
            <person name="Song J."/>
            <person name="Luo H."/>
            <person name="Xiang L."/>
            <person name="Li Y."/>
            <person name="Xu Z."/>
            <person name="Ji A."/>
            <person name="Wang L."/>
            <person name="Lu S."/>
            <person name="Hayward A."/>
            <person name="Sun W."/>
            <person name="Li X."/>
            <person name="Schwartz D.C."/>
            <person name="Wang Y."/>
            <person name="Chen S."/>
        </authorList>
    </citation>
    <scope>NUCLEOTIDE SEQUENCE [LARGE SCALE GENOMIC DNA]</scope>
    <source>
        <strain evidence="1 2">ZZ0214-1</strain>
    </source>
</reference>
<dbReference type="Proteomes" id="UP000230002">
    <property type="component" value="Unassembled WGS sequence"/>
</dbReference>